<evidence type="ECO:0000256" key="2">
    <source>
        <dbReference type="ARBA" id="ARBA00023125"/>
    </source>
</evidence>
<feature type="domain" description="HTH tetR-type" evidence="5">
    <location>
        <begin position="19"/>
        <end position="79"/>
    </location>
</feature>
<accession>A0A3D9VH36</accession>
<evidence type="ECO:0000256" key="3">
    <source>
        <dbReference type="ARBA" id="ARBA00023163"/>
    </source>
</evidence>
<dbReference type="RefSeq" id="WP_115850230.1">
    <property type="nucleotide sequence ID" value="NZ_QTUC01000001.1"/>
</dbReference>
<dbReference type="InterPro" id="IPR025996">
    <property type="entry name" value="MT1864/Rv1816-like_C"/>
</dbReference>
<dbReference type="EMBL" id="QTUC01000001">
    <property type="protein sequence ID" value="REF36621.1"/>
    <property type="molecule type" value="Genomic_DNA"/>
</dbReference>
<organism evidence="6 7">
    <name type="scientific">Thermasporomyces composti</name>
    <dbReference type="NCBI Taxonomy" id="696763"/>
    <lineage>
        <taxon>Bacteria</taxon>
        <taxon>Bacillati</taxon>
        <taxon>Actinomycetota</taxon>
        <taxon>Actinomycetes</taxon>
        <taxon>Propionibacteriales</taxon>
        <taxon>Nocardioidaceae</taxon>
        <taxon>Thermasporomyces</taxon>
    </lineage>
</organism>
<dbReference type="Pfam" id="PF13305">
    <property type="entry name" value="TetR_C_33"/>
    <property type="match status" value="1"/>
</dbReference>
<proteinExistence type="predicted"/>
<name>A0A3D9VH36_THECX</name>
<dbReference type="InterPro" id="IPR036271">
    <property type="entry name" value="Tet_transcr_reg_TetR-rel_C_sf"/>
</dbReference>
<keyword evidence="2 4" id="KW-0238">DNA-binding</keyword>
<dbReference type="Gene3D" id="1.10.357.10">
    <property type="entry name" value="Tetracycline Repressor, domain 2"/>
    <property type="match status" value="1"/>
</dbReference>
<dbReference type="InterPro" id="IPR050109">
    <property type="entry name" value="HTH-type_TetR-like_transc_reg"/>
</dbReference>
<dbReference type="OrthoDB" id="3210322at2"/>
<evidence type="ECO:0000313" key="7">
    <source>
        <dbReference type="Proteomes" id="UP000256485"/>
    </source>
</evidence>
<dbReference type="InterPro" id="IPR009057">
    <property type="entry name" value="Homeodomain-like_sf"/>
</dbReference>
<comment type="caution">
    <text evidence="6">The sequence shown here is derived from an EMBL/GenBank/DDBJ whole genome shotgun (WGS) entry which is preliminary data.</text>
</comment>
<evidence type="ECO:0000256" key="1">
    <source>
        <dbReference type="ARBA" id="ARBA00023015"/>
    </source>
</evidence>
<dbReference type="Pfam" id="PF00440">
    <property type="entry name" value="TetR_N"/>
    <property type="match status" value="1"/>
</dbReference>
<dbReference type="GO" id="GO:0000976">
    <property type="term" value="F:transcription cis-regulatory region binding"/>
    <property type="evidence" value="ECO:0007669"/>
    <property type="project" value="TreeGrafter"/>
</dbReference>
<dbReference type="PANTHER" id="PTHR30055">
    <property type="entry name" value="HTH-TYPE TRANSCRIPTIONAL REGULATOR RUTR"/>
    <property type="match status" value="1"/>
</dbReference>
<feature type="DNA-binding region" description="H-T-H motif" evidence="4">
    <location>
        <begin position="42"/>
        <end position="61"/>
    </location>
</feature>
<dbReference type="InterPro" id="IPR001647">
    <property type="entry name" value="HTH_TetR"/>
</dbReference>
<evidence type="ECO:0000256" key="4">
    <source>
        <dbReference type="PROSITE-ProRule" id="PRU00335"/>
    </source>
</evidence>
<dbReference type="SUPFAM" id="SSF46689">
    <property type="entry name" value="Homeodomain-like"/>
    <property type="match status" value="1"/>
</dbReference>
<evidence type="ECO:0000313" key="6">
    <source>
        <dbReference type="EMBL" id="REF36621.1"/>
    </source>
</evidence>
<dbReference type="SUPFAM" id="SSF48498">
    <property type="entry name" value="Tetracyclin repressor-like, C-terminal domain"/>
    <property type="match status" value="1"/>
</dbReference>
<sequence length="252" mass="27917">MKDTEDAIPRLSRRDQRREELLTEIGTVTRDLLVAEGAPAVTMAAVAERLGVTPPALYRYVDGRSGLLDLACASVTRELATELVKYRETLGPDPLERALGVCRRFRQWSLDHREEFNLAFAHPAGRRVLLTASSATDDEVCAAELELAWVFEETLLRLWAARPFPVAPDDDLPPRLRDELRGYRDQLLAKAAHVGLDVGEPPIQAVAVLLEFWTRLYGLVSMEVFGHLAHAVGDAEPLFEAALADLARRVGG</sequence>
<protein>
    <submittedName>
        <fullName evidence="6">TetR family transcriptional regulator</fullName>
    </submittedName>
</protein>
<dbReference type="PROSITE" id="PS50977">
    <property type="entry name" value="HTH_TETR_2"/>
    <property type="match status" value="1"/>
</dbReference>
<reference evidence="6 7" key="1">
    <citation type="submission" date="2018-08" db="EMBL/GenBank/DDBJ databases">
        <title>Sequencing the genomes of 1000 actinobacteria strains.</title>
        <authorList>
            <person name="Klenk H.-P."/>
        </authorList>
    </citation>
    <scope>NUCLEOTIDE SEQUENCE [LARGE SCALE GENOMIC DNA]</scope>
    <source>
        <strain evidence="6 7">DSM 22891</strain>
    </source>
</reference>
<keyword evidence="7" id="KW-1185">Reference proteome</keyword>
<evidence type="ECO:0000259" key="5">
    <source>
        <dbReference type="PROSITE" id="PS50977"/>
    </source>
</evidence>
<dbReference type="Proteomes" id="UP000256485">
    <property type="component" value="Unassembled WGS sequence"/>
</dbReference>
<dbReference type="PANTHER" id="PTHR30055:SF234">
    <property type="entry name" value="HTH-TYPE TRANSCRIPTIONAL REGULATOR BETI"/>
    <property type="match status" value="1"/>
</dbReference>
<gene>
    <name evidence="6" type="ORF">DFJ64_2034</name>
</gene>
<dbReference type="AlphaFoldDB" id="A0A3D9VH36"/>
<keyword evidence="1" id="KW-0805">Transcription regulation</keyword>
<keyword evidence="3" id="KW-0804">Transcription</keyword>
<dbReference type="GO" id="GO:0003700">
    <property type="term" value="F:DNA-binding transcription factor activity"/>
    <property type="evidence" value="ECO:0007669"/>
    <property type="project" value="TreeGrafter"/>
</dbReference>